<dbReference type="EMBL" id="JBHTLR010000015">
    <property type="protein sequence ID" value="MFD1217535.1"/>
    <property type="molecule type" value="Genomic_DNA"/>
</dbReference>
<keyword evidence="5" id="KW-1185">Reference proteome</keyword>
<comment type="similarity">
    <text evidence="1">Belongs to the short-chain dehydrogenases/reductases (SDR) family.</text>
</comment>
<comment type="caution">
    <text evidence="4">The sequence shown here is derived from an EMBL/GenBank/DDBJ whole genome shotgun (WGS) entry which is preliminary data.</text>
</comment>
<dbReference type="SUPFAM" id="SSF51735">
    <property type="entry name" value="NAD(P)-binding Rossmann-fold domains"/>
    <property type="match status" value="1"/>
</dbReference>
<dbReference type="PANTHER" id="PTHR43639:SF1">
    <property type="entry name" value="SHORT-CHAIN DEHYDROGENASE_REDUCTASE FAMILY PROTEIN"/>
    <property type="match status" value="1"/>
</dbReference>
<dbReference type="InterPro" id="IPR036291">
    <property type="entry name" value="NAD(P)-bd_dom_sf"/>
</dbReference>
<proteinExistence type="inferred from homology"/>
<evidence type="ECO:0000313" key="4">
    <source>
        <dbReference type="EMBL" id="MFD1217535.1"/>
    </source>
</evidence>
<dbReference type="NCBIfam" id="NF004777">
    <property type="entry name" value="PRK06123.1"/>
    <property type="match status" value="1"/>
</dbReference>
<gene>
    <name evidence="4" type="ORF">ACFQ2X_13050</name>
</gene>
<dbReference type="Proteomes" id="UP001597264">
    <property type="component" value="Unassembled WGS sequence"/>
</dbReference>
<dbReference type="SMART" id="SM00822">
    <property type="entry name" value="PKS_KR"/>
    <property type="match status" value="1"/>
</dbReference>
<keyword evidence="2" id="KW-0560">Oxidoreductase</keyword>
<evidence type="ECO:0000256" key="2">
    <source>
        <dbReference type="ARBA" id="ARBA00023002"/>
    </source>
</evidence>
<dbReference type="PANTHER" id="PTHR43639">
    <property type="entry name" value="OXIDOREDUCTASE, SHORT-CHAIN DEHYDROGENASE/REDUCTASE FAMILY (AFU_ORTHOLOGUE AFUA_5G02870)"/>
    <property type="match status" value="1"/>
</dbReference>
<dbReference type="InterPro" id="IPR002347">
    <property type="entry name" value="SDR_fam"/>
</dbReference>
<dbReference type="PRINTS" id="PR00080">
    <property type="entry name" value="SDRFAMILY"/>
</dbReference>
<dbReference type="PRINTS" id="PR00081">
    <property type="entry name" value="GDHRDH"/>
</dbReference>
<evidence type="ECO:0000313" key="5">
    <source>
        <dbReference type="Proteomes" id="UP001597264"/>
    </source>
</evidence>
<reference evidence="5" key="1">
    <citation type="journal article" date="2019" name="Int. J. Syst. Evol. Microbiol.">
        <title>The Global Catalogue of Microorganisms (GCM) 10K type strain sequencing project: providing services to taxonomists for standard genome sequencing and annotation.</title>
        <authorList>
            <consortium name="The Broad Institute Genomics Platform"/>
            <consortium name="The Broad Institute Genome Sequencing Center for Infectious Disease"/>
            <person name="Wu L."/>
            <person name="Ma J."/>
        </authorList>
    </citation>
    <scope>NUCLEOTIDE SEQUENCE [LARGE SCALE GENOMIC DNA]</scope>
    <source>
        <strain evidence="5">CCUG 54356</strain>
    </source>
</reference>
<dbReference type="Pfam" id="PF13561">
    <property type="entry name" value="adh_short_C2"/>
    <property type="match status" value="1"/>
</dbReference>
<protein>
    <submittedName>
        <fullName evidence="4">SDR family oxidoreductase</fullName>
    </submittedName>
</protein>
<name>A0ABW3UAG7_9GAMM</name>
<dbReference type="CDD" id="cd05233">
    <property type="entry name" value="SDR_c"/>
    <property type="match status" value="1"/>
</dbReference>
<feature type="domain" description="Ketoreductase" evidence="3">
    <location>
        <begin position="3"/>
        <end position="178"/>
    </location>
</feature>
<evidence type="ECO:0000259" key="3">
    <source>
        <dbReference type="SMART" id="SM00822"/>
    </source>
</evidence>
<organism evidence="4 5">
    <name type="scientific">Microbulbifer celer</name>
    <dbReference type="NCBI Taxonomy" id="435905"/>
    <lineage>
        <taxon>Bacteria</taxon>
        <taxon>Pseudomonadati</taxon>
        <taxon>Pseudomonadota</taxon>
        <taxon>Gammaproteobacteria</taxon>
        <taxon>Cellvibrionales</taxon>
        <taxon>Microbulbiferaceae</taxon>
        <taxon>Microbulbifer</taxon>
    </lineage>
</organism>
<accession>A0ABW3UAG7</accession>
<dbReference type="RefSeq" id="WP_230436635.1">
    <property type="nucleotide sequence ID" value="NZ_CP087715.1"/>
</dbReference>
<dbReference type="Gene3D" id="3.40.50.720">
    <property type="entry name" value="NAD(P)-binding Rossmann-like Domain"/>
    <property type="match status" value="1"/>
</dbReference>
<evidence type="ECO:0000256" key="1">
    <source>
        <dbReference type="ARBA" id="ARBA00006484"/>
    </source>
</evidence>
<sequence>MSKKVLITGGSRGIGAATAKLLASRGYDICISYRERTSAADSVLESIRSHGVKAIAVQADISHESDVVNLFRNVDEQLGPLTALVNNAGMLLQQTRVEQMTAERINRILQTNVTGTLLCCREAIKRMSTRHGGNGGSIVNVSSGAARSGSPNEYIDYAASKGAVDTLTIGLSKEIAREGIRVNSVRPGLIDTEMHSDGGEPGRIARLKPAIPLGRGGKDTEVAAAIAWLLSDEASFTTGSFIDTTGGL</sequence>
<dbReference type="InterPro" id="IPR057326">
    <property type="entry name" value="KR_dom"/>
</dbReference>